<proteinExistence type="predicted"/>
<protein>
    <submittedName>
        <fullName evidence="1">Uncharacterized protein</fullName>
    </submittedName>
</protein>
<keyword evidence="2" id="KW-1185">Reference proteome</keyword>
<comment type="caution">
    <text evidence="1">The sequence shown here is derived from an EMBL/GenBank/DDBJ whole genome shotgun (WGS) entry which is preliminary data.</text>
</comment>
<gene>
    <name evidence="1" type="ORF">BJ989_001775</name>
</gene>
<dbReference type="Proteomes" id="UP000544110">
    <property type="component" value="Unassembled WGS sequence"/>
</dbReference>
<reference evidence="1 2" key="1">
    <citation type="submission" date="2020-07" db="EMBL/GenBank/DDBJ databases">
        <title>Sequencing the genomes of 1000 actinobacteria strains.</title>
        <authorList>
            <person name="Klenk H.-P."/>
        </authorList>
    </citation>
    <scope>NUCLEOTIDE SEQUENCE [LARGE SCALE GENOMIC DNA]</scope>
    <source>
        <strain evidence="1 2">DSM 24552</strain>
    </source>
</reference>
<organism evidence="1 2">
    <name type="scientific">Nocardioides perillae</name>
    <dbReference type="NCBI Taxonomy" id="1119534"/>
    <lineage>
        <taxon>Bacteria</taxon>
        <taxon>Bacillati</taxon>
        <taxon>Actinomycetota</taxon>
        <taxon>Actinomycetes</taxon>
        <taxon>Propionibacteriales</taxon>
        <taxon>Nocardioidaceae</taxon>
        <taxon>Nocardioides</taxon>
    </lineage>
</organism>
<accession>A0A7Y9RUB6</accession>
<evidence type="ECO:0000313" key="2">
    <source>
        <dbReference type="Proteomes" id="UP000544110"/>
    </source>
</evidence>
<dbReference type="RefSeq" id="WP_179517909.1">
    <property type="nucleotide sequence ID" value="NZ_JACCAC010000001.1"/>
</dbReference>
<evidence type="ECO:0000313" key="1">
    <source>
        <dbReference type="EMBL" id="NYG55471.1"/>
    </source>
</evidence>
<dbReference type="AlphaFoldDB" id="A0A7Y9RUB6"/>
<dbReference type="EMBL" id="JACCAC010000001">
    <property type="protein sequence ID" value="NYG55471.1"/>
    <property type="molecule type" value="Genomic_DNA"/>
</dbReference>
<sequence>MKKVLLWLLVAFLVFWMVTDPSGMADRTGAGAESLLGLLADGAAALRDFLGEL</sequence>
<name>A0A7Y9RUB6_9ACTN</name>